<feature type="non-terminal residue" evidence="3">
    <location>
        <position position="447"/>
    </location>
</feature>
<evidence type="ECO:0000259" key="1">
    <source>
        <dbReference type="Pfam" id="PF03101"/>
    </source>
</evidence>
<keyword evidence="4" id="KW-1185">Reference proteome</keyword>
<evidence type="ECO:0000313" key="4">
    <source>
        <dbReference type="Proteomes" id="UP000324897"/>
    </source>
</evidence>
<feature type="non-terminal residue" evidence="3">
    <location>
        <position position="1"/>
    </location>
</feature>
<feature type="domain" description="FAR1" evidence="1">
    <location>
        <begin position="149"/>
        <end position="226"/>
    </location>
</feature>
<dbReference type="Proteomes" id="UP000324897">
    <property type="component" value="Chromosome 6"/>
</dbReference>
<dbReference type="EMBL" id="RWGY01000002">
    <property type="protein sequence ID" value="TVU49415.1"/>
    <property type="molecule type" value="Genomic_DNA"/>
</dbReference>
<dbReference type="OrthoDB" id="680064at2759"/>
<reference evidence="3 4" key="1">
    <citation type="journal article" date="2019" name="Sci. Rep.">
        <title>A high-quality genome of Eragrostis curvula grass provides insights into Poaceae evolution and supports new strategies to enhance forage quality.</title>
        <authorList>
            <person name="Carballo J."/>
            <person name="Santos B.A.C.M."/>
            <person name="Zappacosta D."/>
            <person name="Garbus I."/>
            <person name="Selva J.P."/>
            <person name="Gallo C.A."/>
            <person name="Diaz A."/>
            <person name="Albertini E."/>
            <person name="Caccamo M."/>
            <person name="Echenique V."/>
        </authorList>
    </citation>
    <scope>NUCLEOTIDE SEQUENCE [LARGE SCALE GENOMIC DNA]</scope>
    <source>
        <strain evidence="4">cv. Victoria</strain>
        <tissue evidence="3">Leaf</tissue>
    </source>
</reference>
<dbReference type="PANTHER" id="PTHR47718">
    <property type="entry name" value="OS01G0519700 PROTEIN"/>
    <property type="match status" value="1"/>
</dbReference>
<sequence>MEAARGWDRHWRGATRRAWALHGELARLDKGATWAGRSSARQLDRGARRNGQALLAASASARRVLPPAIWPCDLTCSEGLDIVFLKQIMDFDLEMSNAAPVDLPEMLSDAEQGSSFIPECDELFKPAIGMTCEDIGSAKEFYKAYAGHHKAKDGLLLNKRFYCSREVFRADKEQTQSEPEPECSGKRKYEWKITQCGCQTMLAIKRTKESKYVITSLKEEHTHAFVSPDKHHLIRSNREVGEKVKNTLFNFHRVSIGTSDAYRFLRVGLGGFENVGCTLRDLQNYHGKLRCLIKSSDAQMVVEQLIRKALANPAFYFDYVIDEKGRLLHAFWADATCRKNYSHFGDVVSFDATYSTNEYDMVFTPFTGVNHHKTNVVLGAALLSNDKIASNIWLFKTFLKAMNGVAPALIITDEDASMKAAIKKIFPTATHRWLLTVIKTLNDHQLT</sequence>
<dbReference type="Pfam" id="PF10551">
    <property type="entry name" value="MULE"/>
    <property type="match status" value="1"/>
</dbReference>
<dbReference type="Gramene" id="TVU49415">
    <property type="protein sequence ID" value="TVU49415"/>
    <property type="gene ID" value="EJB05_00724"/>
</dbReference>
<dbReference type="PANTHER" id="PTHR47718:SF18">
    <property type="entry name" value="PROTEIN FAR1-RELATED SEQUENCE 5-LIKE"/>
    <property type="match status" value="1"/>
</dbReference>
<name>A0A5J9WND3_9POAL</name>
<evidence type="ECO:0000259" key="2">
    <source>
        <dbReference type="Pfam" id="PF10551"/>
    </source>
</evidence>
<proteinExistence type="predicted"/>
<dbReference type="InterPro" id="IPR004330">
    <property type="entry name" value="FAR1_DNA_bnd_dom"/>
</dbReference>
<comment type="caution">
    <text evidence="3">The sequence shown here is derived from an EMBL/GenBank/DDBJ whole genome shotgun (WGS) entry which is preliminary data.</text>
</comment>
<evidence type="ECO:0000313" key="3">
    <source>
        <dbReference type="EMBL" id="TVU49415.1"/>
    </source>
</evidence>
<dbReference type="InterPro" id="IPR018289">
    <property type="entry name" value="MULE_transposase_dom"/>
</dbReference>
<dbReference type="AlphaFoldDB" id="A0A5J9WND3"/>
<accession>A0A5J9WND3</accession>
<dbReference type="Pfam" id="PF03101">
    <property type="entry name" value="FAR1"/>
    <property type="match status" value="1"/>
</dbReference>
<gene>
    <name evidence="3" type="ORF">EJB05_00724</name>
</gene>
<protein>
    <submittedName>
        <fullName evidence="3">Uncharacterized protein</fullName>
    </submittedName>
</protein>
<organism evidence="3 4">
    <name type="scientific">Eragrostis curvula</name>
    <name type="common">weeping love grass</name>
    <dbReference type="NCBI Taxonomy" id="38414"/>
    <lineage>
        <taxon>Eukaryota</taxon>
        <taxon>Viridiplantae</taxon>
        <taxon>Streptophyta</taxon>
        <taxon>Embryophyta</taxon>
        <taxon>Tracheophyta</taxon>
        <taxon>Spermatophyta</taxon>
        <taxon>Magnoliopsida</taxon>
        <taxon>Liliopsida</taxon>
        <taxon>Poales</taxon>
        <taxon>Poaceae</taxon>
        <taxon>PACMAD clade</taxon>
        <taxon>Chloridoideae</taxon>
        <taxon>Eragrostideae</taxon>
        <taxon>Eragrostidinae</taxon>
        <taxon>Eragrostis</taxon>
    </lineage>
</organism>
<feature type="domain" description="MULE transposase" evidence="2">
    <location>
        <begin position="347"/>
        <end position="433"/>
    </location>
</feature>